<dbReference type="EMBL" id="LJBN01000117">
    <property type="protein sequence ID" value="OOQ88767.1"/>
    <property type="molecule type" value="Genomic_DNA"/>
</dbReference>
<dbReference type="SUPFAM" id="SSF103473">
    <property type="entry name" value="MFS general substrate transporter"/>
    <property type="match status" value="2"/>
</dbReference>
<feature type="compositionally biased region" description="Low complexity" evidence="8">
    <location>
        <begin position="667"/>
        <end position="678"/>
    </location>
</feature>
<keyword evidence="6 9" id="KW-0472">Membrane</keyword>
<dbReference type="Gene3D" id="1.20.1250.20">
    <property type="entry name" value="MFS general substrate transporter like domains"/>
    <property type="match status" value="2"/>
</dbReference>
<keyword evidence="5 9" id="KW-1133">Transmembrane helix</keyword>
<keyword evidence="4 9" id="KW-0812">Transmembrane</keyword>
<protein>
    <recommendedName>
        <fullName evidence="12">Major facilitator superfamily (MFS) profile domain-containing protein</fullName>
    </recommendedName>
</protein>
<name>A0A1S9RTD2_PENBI</name>
<evidence type="ECO:0000256" key="8">
    <source>
        <dbReference type="SAM" id="MobiDB-lite"/>
    </source>
</evidence>
<comment type="similarity">
    <text evidence="2">Belongs to the major facilitator superfamily. Proton-dependent oligopeptide transporter (POT/PTR) (TC 2.A.17) family.</text>
</comment>
<comment type="similarity">
    <text evidence="7">Belongs to the major facilitator superfamily. Allantoate permease family.</text>
</comment>
<dbReference type="InterPro" id="IPR000109">
    <property type="entry name" value="POT_fam"/>
</dbReference>
<feature type="transmembrane region" description="Helical" evidence="9">
    <location>
        <begin position="1261"/>
        <end position="1284"/>
    </location>
</feature>
<feature type="transmembrane region" description="Helical" evidence="9">
    <location>
        <begin position="954"/>
        <end position="973"/>
    </location>
</feature>
<feature type="transmembrane region" description="Helical" evidence="9">
    <location>
        <begin position="194"/>
        <end position="217"/>
    </location>
</feature>
<evidence type="ECO:0000313" key="11">
    <source>
        <dbReference type="Proteomes" id="UP000190744"/>
    </source>
</evidence>
<feature type="compositionally biased region" description="Low complexity" evidence="8">
    <location>
        <begin position="531"/>
        <end position="574"/>
    </location>
</feature>
<organism evidence="10 11">
    <name type="scientific">Penicillium brasilianum</name>
    <dbReference type="NCBI Taxonomy" id="104259"/>
    <lineage>
        <taxon>Eukaryota</taxon>
        <taxon>Fungi</taxon>
        <taxon>Dikarya</taxon>
        <taxon>Ascomycota</taxon>
        <taxon>Pezizomycotina</taxon>
        <taxon>Eurotiomycetes</taxon>
        <taxon>Eurotiomycetidae</taxon>
        <taxon>Eurotiales</taxon>
        <taxon>Aspergillaceae</taxon>
        <taxon>Penicillium</taxon>
    </lineage>
</organism>
<dbReference type="FunFam" id="1.20.1250.20:FF:000064">
    <property type="entry name" value="MFS allantoate transporter"/>
    <property type="match status" value="1"/>
</dbReference>
<feature type="region of interest" description="Disordered" evidence="8">
    <location>
        <begin position="822"/>
        <end position="879"/>
    </location>
</feature>
<feature type="region of interest" description="Disordered" evidence="8">
    <location>
        <begin position="624"/>
        <end position="728"/>
    </location>
</feature>
<dbReference type="FunFam" id="1.20.1250.20:FF:000085">
    <property type="entry name" value="MFS peptide transporter Ptr2"/>
    <property type="match status" value="1"/>
</dbReference>
<keyword evidence="3" id="KW-0813">Transport</keyword>
<evidence type="ECO:0000256" key="1">
    <source>
        <dbReference type="ARBA" id="ARBA00004141"/>
    </source>
</evidence>
<dbReference type="InterPro" id="IPR011701">
    <property type="entry name" value="MFS"/>
</dbReference>
<dbReference type="InterPro" id="IPR036259">
    <property type="entry name" value="MFS_trans_sf"/>
</dbReference>
<evidence type="ECO:0000256" key="9">
    <source>
        <dbReference type="SAM" id="Phobius"/>
    </source>
</evidence>
<feature type="compositionally biased region" description="Acidic residues" evidence="8">
    <location>
        <begin position="867"/>
        <end position="877"/>
    </location>
</feature>
<feature type="transmembrane region" description="Helical" evidence="9">
    <location>
        <begin position="133"/>
        <end position="151"/>
    </location>
</feature>
<evidence type="ECO:0000256" key="3">
    <source>
        <dbReference type="ARBA" id="ARBA00022448"/>
    </source>
</evidence>
<evidence type="ECO:0000256" key="5">
    <source>
        <dbReference type="ARBA" id="ARBA00022989"/>
    </source>
</evidence>
<dbReference type="Pfam" id="PF00854">
    <property type="entry name" value="PTR2"/>
    <property type="match status" value="1"/>
</dbReference>
<dbReference type="Pfam" id="PF07690">
    <property type="entry name" value="MFS_1"/>
    <property type="match status" value="1"/>
</dbReference>
<feature type="transmembrane region" description="Helical" evidence="9">
    <location>
        <begin position="298"/>
        <end position="321"/>
    </location>
</feature>
<feature type="compositionally biased region" description="Basic and acidic residues" evidence="8">
    <location>
        <begin position="851"/>
        <end position="864"/>
    </location>
</feature>
<feature type="transmembrane region" description="Helical" evidence="9">
    <location>
        <begin position="1097"/>
        <end position="1119"/>
    </location>
</feature>
<proteinExistence type="inferred from homology"/>
<feature type="transmembrane region" description="Helical" evidence="9">
    <location>
        <begin position="1014"/>
        <end position="1031"/>
    </location>
</feature>
<feature type="transmembrane region" description="Helical" evidence="9">
    <location>
        <begin position="1229"/>
        <end position="1249"/>
    </location>
</feature>
<feature type="transmembrane region" description="Helical" evidence="9">
    <location>
        <begin position="229"/>
        <end position="249"/>
    </location>
</feature>
<dbReference type="GO" id="GO:0005886">
    <property type="term" value="C:plasma membrane"/>
    <property type="evidence" value="ECO:0007669"/>
    <property type="project" value="UniProtKB-ARBA"/>
</dbReference>
<evidence type="ECO:0000256" key="4">
    <source>
        <dbReference type="ARBA" id="ARBA00022692"/>
    </source>
</evidence>
<evidence type="ECO:0000256" key="7">
    <source>
        <dbReference type="ARBA" id="ARBA00037968"/>
    </source>
</evidence>
<feature type="transmembrane region" description="Helical" evidence="9">
    <location>
        <begin position="333"/>
        <end position="353"/>
    </location>
</feature>
<dbReference type="PANTHER" id="PTHR43791:SF1">
    <property type="entry name" value="ALLANTOATE PERMEASE"/>
    <property type="match status" value="1"/>
</dbReference>
<accession>A0A1S9RTD2</accession>
<comment type="caution">
    <text evidence="10">The sequence shown here is derived from an EMBL/GenBank/DDBJ whole genome shotgun (WGS) entry which is preliminary data.</text>
</comment>
<dbReference type="Proteomes" id="UP000190744">
    <property type="component" value="Unassembled WGS sequence"/>
</dbReference>
<sequence length="1420" mass="156902">MAEEEKVAGRSSAVDIETAKHIDPKLEKHAHDADEAMKAFEDMHGEAIELDEATNRRLLRTIDWHMMPIMCFVYGMNFLDKTTLSYASIMGLKEDLHLKGDEYQWLGSLFYFGYLAWEYPTNRLLQRLPLGKYSAACIVTWGLILSCFAGVKSYAGAIAIRLFLGVFEAAVTPGFALITSQWYTKKEQGSRVNIWFSFNGVGQILGGVVAYGIAVGTEKHGSSIAPWKIVFLFTGVLTILLGLVFYWIVPDNQLNARWLKKEDRVLAVVRVRNNQQGIGNKHFKMYQVKEALLDPMTWAFFFFALIADIPNGGITNFFSQLITSFGFTKQESLILGVPGGAVEVIALVLNGYMGHITNQRLLCSLGGLVSALIGIILIVALPESHNVGRLIGYYMTQASPTAFVALLSMISSNVAGYTKKTTVAALYLIGYCVGNIIVLMASVTCRGDLHMAGAGALPGSALPRLDILTLKCPSQTTVTELTDFPNISRSPSVVSIDSQSTEKCVSPTDSAISSEPPSPTMETHRRKRIEPSGSRSPVSPARSAGPRAASSRPSSAANSIHHSRSNSRSTARSRPQSRHSSFHSPRRPANASIVPVPSSRPNPLDKRESLLALHRESCRLFQDHEHQQQPSLSKYSTDEPRPSLYRAPSTSYRSKRDARTSSENEHSAPSSPISSSYSTRRFDFEHRGSVSSTTTTPHFLQHRDRSNTMPTNDSQPHHQGHNYSPSASSIHIPATVMEWTSPSTRRAEYEKIDRASRGMRGLWRRVAPRWCQSRDSRTPFFEEGKNAREGSVRRFRMELPDEEEGDRRSKPFEFWDRPIPTEEKAPITEVQGPHQPSGSIDSVEDPALVASDEKKLEAVDREVSTDSSDDEYEFPTEEESKTLRKVAGNLPIVAFALCLVEFAERASYYGSKTVFSNFIEFPLPKGGNGAGAPPRGTQETAGALGMGLQAASGLTLLFVFLSYVLPIFGGWWADVHVGRYKAIVVGVAICGVAHVIQIFGAIPSVLQRGASNAAPPFVIGMLLLALGAGIFKPNIAPTVLDQNRQKKAYIKTLKSGERVIVDPESTTTRTMLIFYGFINAGAFFMLATTYSEKYVGFWLSFLIAGIIYFLLPILLFAMYKKTYKAPPAGNSELSRAFKISKVALRQNKFQIWRKDFWEAAKPANLREKGIVVDWTDNNVRDVARAVSACDIFWFYPIWNMNDGGIGSISTNQGASMVTNGAPNDLLGNFNPLTIITVVPLLTYVVYPALQRRNIKFGPITRITFGFFLATIGGLVGTIVQWRVYELSPCGYYASTCNEVAPISIWWQLPHTILSALSEIFANVTAYEVAYARSPEGMRGLVMAIFLFMNALSSAIGEILIPATKDPWLLWLWGAPAVALALQTIIFWFRFKHLNDESYYVTSVENESSVKDGGKKAGAVV</sequence>
<dbReference type="PANTHER" id="PTHR43791">
    <property type="entry name" value="PERMEASE-RELATED"/>
    <property type="match status" value="1"/>
</dbReference>
<feature type="transmembrane region" description="Helical" evidence="9">
    <location>
        <begin position="359"/>
        <end position="381"/>
    </location>
</feature>
<feature type="transmembrane region" description="Helical" evidence="9">
    <location>
        <begin position="393"/>
        <end position="412"/>
    </location>
</feature>
<evidence type="ECO:0000256" key="6">
    <source>
        <dbReference type="ARBA" id="ARBA00023136"/>
    </source>
</evidence>
<feature type="transmembrane region" description="Helical" evidence="9">
    <location>
        <begin position="424"/>
        <end position="443"/>
    </location>
</feature>
<dbReference type="CDD" id="cd17327">
    <property type="entry name" value="MFS_FEN2_like"/>
    <property type="match status" value="1"/>
</dbReference>
<comment type="subcellular location">
    <subcellularLocation>
        <location evidence="1">Membrane</location>
        <topology evidence="1">Multi-pass membrane protein</topology>
    </subcellularLocation>
</comment>
<feature type="transmembrane region" description="Helical" evidence="9">
    <location>
        <begin position="1340"/>
        <end position="1361"/>
    </location>
</feature>
<reference evidence="11" key="1">
    <citation type="submission" date="2015-09" db="EMBL/GenBank/DDBJ databases">
        <authorList>
            <person name="Fill T.P."/>
            <person name="Baretta J.F."/>
            <person name="de Almeida L.G."/>
            <person name="Rocha M."/>
            <person name="de Souza D.H."/>
            <person name="Malavazi I."/>
            <person name="Cerdeira L.T."/>
            <person name="Hong H."/>
            <person name="Samborskyy M."/>
            <person name="de Vasconcelos A.T."/>
            <person name="Leadlay P."/>
            <person name="Rodrigues-Filho E."/>
        </authorList>
    </citation>
    <scope>NUCLEOTIDE SEQUENCE [LARGE SCALE GENOMIC DNA]</scope>
    <source>
        <strain evidence="11">LaBioMMi 136</strain>
    </source>
</reference>
<feature type="transmembrane region" description="Helical" evidence="9">
    <location>
        <begin position="979"/>
        <end position="1002"/>
    </location>
</feature>
<feature type="compositionally biased region" description="Basic and acidic residues" evidence="8">
    <location>
        <begin position="654"/>
        <end position="666"/>
    </location>
</feature>
<feature type="transmembrane region" description="Helical" evidence="9">
    <location>
        <begin position="158"/>
        <end position="182"/>
    </location>
</feature>
<feature type="compositionally biased region" description="Polar residues" evidence="8">
    <location>
        <begin position="489"/>
        <end position="515"/>
    </location>
</feature>
<feature type="region of interest" description="Disordered" evidence="8">
    <location>
        <begin position="489"/>
        <end position="605"/>
    </location>
</feature>
<feature type="transmembrane region" description="Helical" evidence="9">
    <location>
        <begin position="1367"/>
        <end position="1388"/>
    </location>
</feature>
<feature type="transmembrane region" description="Helical" evidence="9">
    <location>
        <begin position="1072"/>
        <end position="1090"/>
    </location>
</feature>
<evidence type="ECO:0000256" key="2">
    <source>
        <dbReference type="ARBA" id="ARBA00005982"/>
    </source>
</evidence>
<dbReference type="GO" id="GO:0071916">
    <property type="term" value="F:dipeptide transmembrane transporter activity"/>
    <property type="evidence" value="ECO:0007669"/>
    <property type="project" value="UniProtKB-ARBA"/>
</dbReference>
<evidence type="ECO:0000313" key="10">
    <source>
        <dbReference type="EMBL" id="OOQ88767.1"/>
    </source>
</evidence>
<gene>
    <name evidence="10" type="ORF">PEBR_11353</name>
</gene>
<feature type="compositionally biased region" description="Polar residues" evidence="8">
    <location>
        <begin position="689"/>
        <end position="698"/>
    </location>
</feature>
<evidence type="ECO:0008006" key="12">
    <source>
        <dbReference type="Google" id="ProtNLM"/>
    </source>
</evidence>
<feature type="compositionally biased region" description="Basic residues" evidence="8">
    <location>
        <begin position="575"/>
        <end position="586"/>
    </location>
</feature>